<comment type="similarity">
    <text evidence="2 7">Belongs to the phosphohexose mutase family.</text>
</comment>
<dbReference type="GO" id="GO:0016868">
    <property type="term" value="F:intramolecular phosphotransferase activity"/>
    <property type="evidence" value="ECO:0007669"/>
    <property type="project" value="InterPro"/>
</dbReference>
<dbReference type="STRING" id="1798375.A2773_02955"/>
<evidence type="ECO:0008006" key="14">
    <source>
        <dbReference type="Google" id="ProtNLM"/>
    </source>
</evidence>
<keyword evidence="5 7" id="KW-0460">Magnesium</keyword>
<dbReference type="PROSITE" id="PS00710">
    <property type="entry name" value="PGM_PMM"/>
    <property type="match status" value="1"/>
</dbReference>
<dbReference type="CDD" id="cd03089">
    <property type="entry name" value="PMM_PGM"/>
    <property type="match status" value="1"/>
</dbReference>
<dbReference type="EMBL" id="MFJE01000020">
    <property type="protein sequence ID" value="OGG14371.1"/>
    <property type="molecule type" value="Genomic_DNA"/>
</dbReference>
<dbReference type="PRINTS" id="PR00509">
    <property type="entry name" value="PGMPMM"/>
</dbReference>
<evidence type="ECO:0000256" key="2">
    <source>
        <dbReference type="ARBA" id="ARBA00010231"/>
    </source>
</evidence>
<dbReference type="InterPro" id="IPR005843">
    <property type="entry name" value="A-D-PHexomutase_C"/>
</dbReference>
<dbReference type="Pfam" id="PF00408">
    <property type="entry name" value="PGM_PMM_IV"/>
    <property type="match status" value="1"/>
</dbReference>
<evidence type="ECO:0000259" key="9">
    <source>
        <dbReference type="Pfam" id="PF02878"/>
    </source>
</evidence>
<dbReference type="SUPFAM" id="SSF55957">
    <property type="entry name" value="Phosphoglucomutase, C-terminal domain"/>
    <property type="match status" value="1"/>
</dbReference>
<feature type="domain" description="Alpha-D-phosphohexomutase C-terminal" evidence="8">
    <location>
        <begin position="375"/>
        <end position="437"/>
    </location>
</feature>
<evidence type="ECO:0000259" key="8">
    <source>
        <dbReference type="Pfam" id="PF00408"/>
    </source>
</evidence>
<dbReference type="InterPro" id="IPR016066">
    <property type="entry name" value="A-D-PHexomutase_CS"/>
</dbReference>
<evidence type="ECO:0000256" key="1">
    <source>
        <dbReference type="ARBA" id="ARBA00001946"/>
    </source>
</evidence>
<dbReference type="Gene3D" id="3.30.310.50">
    <property type="entry name" value="Alpha-D-phosphohexomutase, C-terminal domain"/>
    <property type="match status" value="1"/>
</dbReference>
<dbReference type="Pfam" id="PF02880">
    <property type="entry name" value="PGM_PMM_III"/>
    <property type="match status" value="1"/>
</dbReference>
<dbReference type="PANTHER" id="PTHR43771">
    <property type="entry name" value="PHOSPHOMANNOMUTASE"/>
    <property type="match status" value="1"/>
</dbReference>
<name>A0A1F5ZPN7_9BACT</name>
<dbReference type="Proteomes" id="UP000177383">
    <property type="component" value="Unassembled WGS sequence"/>
</dbReference>
<evidence type="ECO:0000256" key="4">
    <source>
        <dbReference type="ARBA" id="ARBA00022723"/>
    </source>
</evidence>
<dbReference type="Pfam" id="PF02878">
    <property type="entry name" value="PGM_PMM_I"/>
    <property type="match status" value="1"/>
</dbReference>
<dbReference type="SUPFAM" id="SSF53738">
    <property type="entry name" value="Phosphoglucomutase, first 3 domains"/>
    <property type="match status" value="3"/>
</dbReference>
<protein>
    <recommendedName>
        <fullName evidence="14">Phosphomannomutase/phosphoglucomutase</fullName>
    </recommendedName>
</protein>
<gene>
    <name evidence="12" type="ORF">A2773_02955</name>
</gene>
<dbReference type="Pfam" id="PF02879">
    <property type="entry name" value="PGM_PMM_II"/>
    <property type="match status" value="1"/>
</dbReference>
<accession>A0A1F5ZPN7</accession>
<evidence type="ECO:0000256" key="7">
    <source>
        <dbReference type="RuleBase" id="RU004326"/>
    </source>
</evidence>
<keyword evidence="4 7" id="KW-0479">Metal-binding</keyword>
<dbReference type="InterPro" id="IPR036900">
    <property type="entry name" value="A-D-PHexomutase_C_sf"/>
</dbReference>
<evidence type="ECO:0000259" key="11">
    <source>
        <dbReference type="Pfam" id="PF02880"/>
    </source>
</evidence>
<feature type="domain" description="Alpha-D-phosphohexomutase alpha/beta/alpha" evidence="9">
    <location>
        <begin position="7"/>
        <end position="136"/>
    </location>
</feature>
<dbReference type="InterPro" id="IPR005841">
    <property type="entry name" value="Alpha-D-phosphohexomutase_SF"/>
</dbReference>
<dbReference type="PANTHER" id="PTHR43771:SF1">
    <property type="entry name" value="PHOSPHOMANNOMUTASE"/>
    <property type="match status" value="1"/>
</dbReference>
<dbReference type="GO" id="GO:0000287">
    <property type="term" value="F:magnesium ion binding"/>
    <property type="evidence" value="ECO:0007669"/>
    <property type="project" value="InterPro"/>
</dbReference>
<dbReference type="AlphaFoldDB" id="A0A1F5ZPN7"/>
<sequence>MTNMDYKIFHDYDIRGVYPDEINEPSYRQIGRALAVYIKKGPIAVGHDMRISSPSLTSSLIEGITEMGIDVVDLGLISTEMLYFASGKFGYPLSVVVSASHNPPQYNGLKGVLKGMIALNGNFGFPEIKNIIKSLEKNSSSETSGSVSPKNILDDWIVHLLSFIDEKKLKSLKVVIDAGNGMAGITWEKLTQKLPLKIIPLYFEPDGNFPHHIPNPLEEANLKDIKKKILEEKADLGFAFDGDADRFFILDEKARVLSGTITTAVLSAHLLGKKGAAPVLYNAICGRIVPETIQKFGGTPKRVRVGHSFIKQYMREYNALFAGEHSGHYYFRDNHFADSSAIAALLFLEYISESNKSVSQIHDQFDVYPQSGELNFRAANIPDIIQTIQDEFGRKAKSTDEIDGLSIWHPDWWFNIRASKTEPLLRLNIEADNKNLLGKKKKTLVDRLTALGATLKT</sequence>
<dbReference type="Gene3D" id="3.40.120.10">
    <property type="entry name" value="Alpha-D-Glucose-1,6-Bisphosphate, subunit A, domain 3"/>
    <property type="match status" value="3"/>
</dbReference>
<evidence type="ECO:0000313" key="12">
    <source>
        <dbReference type="EMBL" id="OGG14371.1"/>
    </source>
</evidence>
<dbReference type="InterPro" id="IPR005846">
    <property type="entry name" value="A-D-PHexomutase_a/b/a-III"/>
</dbReference>
<evidence type="ECO:0000313" key="13">
    <source>
        <dbReference type="Proteomes" id="UP000177383"/>
    </source>
</evidence>
<dbReference type="InterPro" id="IPR005845">
    <property type="entry name" value="A-D-PHexomutase_a/b/a-II"/>
</dbReference>
<evidence type="ECO:0000256" key="3">
    <source>
        <dbReference type="ARBA" id="ARBA00022553"/>
    </source>
</evidence>
<dbReference type="GO" id="GO:0005975">
    <property type="term" value="P:carbohydrate metabolic process"/>
    <property type="evidence" value="ECO:0007669"/>
    <property type="project" value="InterPro"/>
</dbReference>
<comment type="cofactor">
    <cofactor evidence="1">
        <name>Mg(2+)</name>
        <dbReference type="ChEBI" id="CHEBI:18420"/>
    </cofactor>
</comment>
<evidence type="ECO:0000259" key="10">
    <source>
        <dbReference type="Pfam" id="PF02879"/>
    </source>
</evidence>
<evidence type="ECO:0000256" key="6">
    <source>
        <dbReference type="ARBA" id="ARBA00023235"/>
    </source>
</evidence>
<evidence type="ECO:0000256" key="5">
    <source>
        <dbReference type="ARBA" id="ARBA00022842"/>
    </source>
</evidence>
<keyword evidence="6" id="KW-0413">Isomerase</keyword>
<proteinExistence type="inferred from homology"/>
<feature type="domain" description="Alpha-D-phosphohexomutase alpha/beta/alpha" evidence="10">
    <location>
        <begin position="155"/>
        <end position="253"/>
    </location>
</feature>
<comment type="caution">
    <text evidence="12">The sequence shown here is derived from an EMBL/GenBank/DDBJ whole genome shotgun (WGS) entry which is preliminary data.</text>
</comment>
<feature type="domain" description="Alpha-D-phosphohexomutase alpha/beta/alpha" evidence="11">
    <location>
        <begin position="262"/>
        <end position="365"/>
    </location>
</feature>
<dbReference type="InterPro" id="IPR016055">
    <property type="entry name" value="A-D-PHexomutase_a/b/a-I/II/III"/>
</dbReference>
<keyword evidence="3" id="KW-0597">Phosphoprotein</keyword>
<reference evidence="12 13" key="1">
    <citation type="journal article" date="2016" name="Nat. Commun.">
        <title>Thousands of microbial genomes shed light on interconnected biogeochemical processes in an aquifer system.</title>
        <authorList>
            <person name="Anantharaman K."/>
            <person name="Brown C.T."/>
            <person name="Hug L.A."/>
            <person name="Sharon I."/>
            <person name="Castelle C.J."/>
            <person name="Probst A.J."/>
            <person name="Thomas B.C."/>
            <person name="Singh A."/>
            <person name="Wilkins M.J."/>
            <person name="Karaoz U."/>
            <person name="Brodie E.L."/>
            <person name="Williams K.H."/>
            <person name="Hubbard S.S."/>
            <person name="Banfield J.F."/>
        </authorList>
    </citation>
    <scope>NUCLEOTIDE SEQUENCE [LARGE SCALE GENOMIC DNA]</scope>
</reference>
<organism evidence="12 13">
    <name type="scientific">Candidatus Gottesmanbacteria bacterium RIFCSPHIGHO2_01_FULL_39_10</name>
    <dbReference type="NCBI Taxonomy" id="1798375"/>
    <lineage>
        <taxon>Bacteria</taxon>
        <taxon>Candidatus Gottesmaniibacteriota</taxon>
    </lineage>
</organism>
<dbReference type="InterPro" id="IPR005844">
    <property type="entry name" value="A-D-PHexomutase_a/b/a-I"/>
</dbReference>